<dbReference type="Proteomes" id="UP000016568">
    <property type="component" value="Unassembled WGS sequence"/>
</dbReference>
<dbReference type="InterPro" id="IPR002355">
    <property type="entry name" value="Cu_oxidase_Cu_BS"/>
</dbReference>
<evidence type="ECO:0000256" key="3">
    <source>
        <dbReference type="SAM" id="SignalP"/>
    </source>
</evidence>
<sequence length="1873" mass="200641">MVEDKPHGAGVRRPFRLHRLAIAAAGLAFAPLTPAAAESVRAETTENTANGTQPSAAGGRVVYADVVAINQPLVYNRFGSTNPWGMIYALRDHVEGCTRAPGRPGGVEDASKCRPGSAMLKPDIRPRPLVLRINEGDRLVVRFQNLLMPMPSRTRPLTPDAVGGVTIPPALVTPQKLVEAVEPGEPPEQETVDPRTIPDPPNDPTTRLASIAIVGLRTANGADGTATGLIGIAPGATTEYTWFGDKRGSYFFSSLSAVQGGEGDGGSLTHGLFGMVVVEPAGAQVYRSQISAEDMACLRNEAGKGDGCENSAAAGPVNYHAARNGKPVAAMLLSQSDGSFRIIHSDLTAIVAPAVPAGAAPCAHKASATDNDRGRMDSWRRPAHCPYREFSIIFHDELKTVHAPAYAILNGPTLDPGNPRDTWDKAQARHKQIVGARDGFAINYGASGMGTALISNRAGVGPARNCVDCAYEEFFLQSWANGDPALLPQYADDPSNVYHSYLGDPVEFHNVHAGPKETHVFHLHAHQWLSQEGNSAANYLDSQTIGPFQSFTYQIEYGGSGNRNLGPGDSIFHCHLYPHFAQGMWGLWRTHDVFEDGTRLLPDGGGLNAVPGTTLTEWQGPGTDPLTGQTPKMVHANGMVTGGTPIPALVPLPGMALAPQPTYAANGMPGYPFYIPGKPGFRAPQPPLDMAQDGGLPRHITGAGVRTAFGEKLGNPATATRLLNKGLENGDLTFEIEQVALTILPQTGTALERAAMAFHAQASTANGFRLNGRPAAAGSPYGNPCPAKAPHVQYNASAIETNLLVNRYGWHDPQARINVLDGDLPKFQWAAQRSTRTPQAADPFFFRVHSGDCVTFRHTNRTSSKTGRDPFQVAAPTDIIGQHIHLVKFDVTSSDGSANGFNYEDGTLASGIIAELIHASSVPGGSVTGEDGNPAVLTLPVDPEARYQATYQRWWADPRLDAAGKDQTLGTVFTHDHFAPSNIQQHGFYNALIVEPKKSRWRHPDGTPMPKLGPDGSGGAVGTQAIIATPSSSGAAAYLRGNRREFVLAVADFALLYDGSGPNSAYAIDDYPTADGDRVTFAANGRPIAPPQRPEAISVDHHDPFLFNYKLEPMPVRMGDYSQRWHQYTGQKGDAAYAFSSFVHRQTDASLAPVLSAALPKCPGTGRRTDLDAIDQRCNHTDGDPSTEIFEAYVGDKAIVRLIQGAQEVQHVFEVNGLSWRRQPGDPASPRVASQEIGISEHFEMDLDMPLSSRTFHAVEPVDFRYGAGTVDATWNGAWGLIRTYPDRKRALDPGRGDFWQNRTLAAHDAAAGPAARPAVRPRVACRLADIDGKRATDCDRNGAYAAEDGGSVRTPLGTYSVLRGEMLPDFTKASGMKQFHIRKFCIAVKQGEIVYNRRERISDPQGLRYEAVTDDTMTGVESGHVFTPADVANEVALQQIVQTMRCETPHPATRTSPLVLRMNAGDFAIVDLRNDLPSATVSYSQTGNSVLPPIVPSSSQTSPSGKDISDRTAADRLDPSSRVSIVPQLVTHNLRNSAGMAVGANETGDETSGEVLHTGYASADPAGRHARQQIWFAGTFATLRKKSAPSGFRAFTPFATDRGMVAALASLADPVKHPGMGLVGALVIEPAGATWQIDPGDPTLARVTLADGRSHREAVLVYQDGLNLKTETARHREPGGPLTPEERAGTATIPDCHICDDTYDSGDIAVNYRTEPFWARLNQSWRSDKVNPETGQPMLVDLNAVSIPRDIWFNPVGGAGSGAKIETPVIPVIDGETLVIHAVHPGGRARQRALVTNGHRYLDHSLPKFGSPASALLAPRKATSAVIDRVEHGCWLWRDGPAQFVGGGAWGMIVAQTQGVNGSVDQVCPAHD</sequence>
<dbReference type="eggNOG" id="COG2132">
    <property type="taxonomic scope" value="Bacteria"/>
</dbReference>
<gene>
    <name evidence="4" type="ORF">NT2_09_00340</name>
</gene>
<dbReference type="PROSITE" id="PS00080">
    <property type="entry name" value="MULTICOPPER_OXIDASE2"/>
    <property type="match status" value="1"/>
</dbReference>
<dbReference type="Gene3D" id="2.60.40.420">
    <property type="entry name" value="Cupredoxins - blue copper proteins"/>
    <property type="match status" value="3"/>
</dbReference>
<dbReference type="SUPFAM" id="SSF49503">
    <property type="entry name" value="Cupredoxins"/>
    <property type="match status" value="2"/>
</dbReference>
<reference evidence="4 5" key="1">
    <citation type="submission" date="2013-09" db="EMBL/GenBank/DDBJ databases">
        <title>Whole genome shotgun sequence of Novosphingobium tardaugens NBRC 16725.</title>
        <authorList>
            <person name="Isaki S."/>
            <person name="Hosoyama A."/>
            <person name="Tsuchikane K."/>
            <person name="Katsumata H."/>
            <person name="Ando Y."/>
            <person name="Yamazaki S."/>
            <person name="Fujita N."/>
        </authorList>
    </citation>
    <scope>NUCLEOTIDE SEQUENCE [LARGE SCALE GENOMIC DNA]</scope>
    <source>
        <strain evidence="4 5">NBRC 16725</strain>
    </source>
</reference>
<organism evidence="4 5">
    <name type="scientific">Caenibius tardaugens NBRC 16725</name>
    <dbReference type="NCBI Taxonomy" id="1219035"/>
    <lineage>
        <taxon>Bacteria</taxon>
        <taxon>Pseudomonadati</taxon>
        <taxon>Pseudomonadota</taxon>
        <taxon>Alphaproteobacteria</taxon>
        <taxon>Sphingomonadales</taxon>
        <taxon>Erythrobacteraceae</taxon>
        <taxon>Caenibius</taxon>
    </lineage>
</organism>
<feature type="compositionally biased region" description="Basic and acidic residues" evidence="2">
    <location>
        <begin position="1508"/>
        <end position="1520"/>
    </location>
</feature>
<dbReference type="OrthoDB" id="9757546at2"/>
<dbReference type="EMBL" id="BASZ01000009">
    <property type="protein sequence ID" value="GAD50426.1"/>
    <property type="molecule type" value="Genomic_DNA"/>
</dbReference>
<name>U2YAJ4_9SPHN</name>
<feature type="region of interest" description="Disordered" evidence="2">
    <location>
        <begin position="1487"/>
        <end position="1523"/>
    </location>
</feature>
<feature type="signal peptide" evidence="3">
    <location>
        <begin position="1"/>
        <end position="35"/>
    </location>
</feature>
<comment type="caution">
    <text evidence="4">The sequence shown here is derived from an EMBL/GenBank/DDBJ whole genome shotgun (WGS) entry which is preliminary data.</text>
</comment>
<dbReference type="InterPro" id="IPR008972">
    <property type="entry name" value="Cupredoxin"/>
</dbReference>
<dbReference type="KEGG" id="ntd:EGO55_05460"/>
<evidence type="ECO:0000313" key="4">
    <source>
        <dbReference type="EMBL" id="GAD50426.1"/>
    </source>
</evidence>
<protein>
    <recommendedName>
        <fullName evidence="6">Multicopper oxidase</fullName>
    </recommendedName>
</protein>
<proteinExistence type="predicted"/>
<accession>U2YAJ4</accession>
<dbReference type="GO" id="GO:0005507">
    <property type="term" value="F:copper ion binding"/>
    <property type="evidence" value="ECO:0007669"/>
    <property type="project" value="InterPro"/>
</dbReference>
<feature type="region of interest" description="Disordered" evidence="2">
    <location>
        <begin position="184"/>
        <end position="203"/>
    </location>
</feature>
<keyword evidence="3" id="KW-0732">Signal</keyword>
<evidence type="ECO:0008006" key="6">
    <source>
        <dbReference type="Google" id="ProtNLM"/>
    </source>
</evidence>
<evidence type="ECO:0000256" key="1">
    <source>
        <dbReference type="ARBA" id="ARBA00022723"/>
    </source>
</evidence>
<keyword evidence="1" id="KW-0479">Metal-binding</keyword>
<evidence type="ECO:0000313" key="5">
    <source>
        <dbReference type="Proteomes" id="UP000016568"/>
    </source>
</evidence>
<evidence type="ECO:0000256" key="2">
    <source>
        <dbReference type="SAM" id="MobiDB-lite"/>
    </source>
</evidence>
<dbReference type="RefSeq" id="WP_021691244.1">
    <property type="nucleotide sequence ID" value="NZ_BASZ01000009.1"/>
</dbReference>
<keyword evidence="5" id="KW-1185">Reference proteome</keyword>
<feature type="chain" id="PRO_5030177673" description="Multicopper oxidase" evidence="3">
    <location>
        <begin position="36"/>
        <end position="1873"/>
    </location>
</feature>